<dbReference type="HOGENOM" id="CLU_026848_1_0_11"/>
<sequence>MDPRTPVLIGYGQVNQHDENPGVEPVDLMEAAARAAADPRVLEAVDSVRVVNLLSWRYRDPGRLLAQRIRADGAATRYTGIGGNVPQTLVNKACLDIQSGRADVVLITGAETWRTRSRVRKAGGKLDWTKQDDSVPIAEGSDEGIELAGPSDLRINLDRPAYVYPLFEQALRIAAHESSDDHRRRIGELWSQFSAVAAANPHAWSREALSGDEIAEPSPSNRMVSWPYTKLMNSNNMVDQGAALVLTSVEKATYLQIARDGWVFPYAGTDAHDTYHISDRAEFHTSPAIRIAGNRALELAGSGIDDMALVDLYSCFPSAVQVAANELGLPTGDPSRPLTVTGGLTFAGGPWNNYVTHSIATMAEELVANPGQRGLITANGGYLTKHSFGVYGTEPPTHEFRWEDVQSEVDREPTRKAVVEWSGVGIVESWTTPFDRSGAPEKAFLAVRTPEDARALAVIPSDVEATVREDIAGAKVQVNLDGTATLL</sequence>
<keyword evidence="3" id="KW-0012">Acyltransferase</keyword>
<dbReference type="RefSeq" id="WP_014213078.1">
    <property type="nucleotide sequence ID" value="NC_016604.1"/>
</dbReference>
<evidence type="ECO:0000256" key="2">
    <source>
        <dbReference type="ARBA" id="ARBA00022679"/>
    </source>
</evidence>
<dbReference type="KEGG" id="mrh:MycrhN_4854"/>
<dbReference type="Gene3D" id="2.40.50.840">
    <property type="match status" value="1"/>
</dbReference>
<dbReference type="PANTHER" id="PTHR18919">
    <property type="entry name" value="ACETYL-COA C-ACYLTRANSFERASE"/>
    <property type="match status" value="1"/>
</dbReference>
<dbReference type="PATRIC" id="fig|710685.3.peg.4860"/>
<proteinExistence type="inferred from homology"/>
<organism evidence="5 6">
    <name type="scientific">Mycolicibacterium rhodesiae (strain NBB3)</name>
    <name type="common">Mycobacterium rhodesiae</name>
    <dbReference type="NCBI Taxonomy" id="710685"/>
    <lineage>
        <taxon>Bacteria</taxon>
        <taxon>Bacillati</taxon>
        <taxon>Actinomycetota</taxon>
        <taxon>Actinomycetes</taxon>
        <taxon>Mycobacteriales</taxon>
        <taxon>Mycobacteriaceae</taxon>
        <taxon>Mycolicibacterium</taxon>
    </lineage>
</organism>
<gene>
    <name evidence="5" type="ordered locus">MycrhN_4854</name>
</gene>
<comment type="similarity">
    <text evidence="1">Belongs to the thiolase-like superfamily. Thiolase family.</text>
</comment>
<accession>G8RTG1</accession>
<keyword evidence="2 5" id="KW-0808">Transferase</keyword>
<dbReference type="eggNOG" id="COG0183">
    <property type="taxonomic scope" value="Bacteria"/>
</dbReference>
<dbReference type="EMBL" id="CP003169">
    <property type="protein sequence ID" value="AEV75335.1"/>
    <property type="molecule type" value="Genomic_DNA"/>
</dbReference>
<name>G8RTG1_MYCRN</name>
<dbReference type="CDD" id="cd00829">
    <property type="entry name" value="SCP-x_thiolase"/>
    <property type="match status" value="1"/>
</dbReference>
<evidence type="ECO:0000256" key="1">
    <source>
        <dbReference type="ARBA" id="ARBA00010982"/>
    </source>
</evidence>
<evidence type="ECO:0000313" key="6">
    <source>
        <dbReference type="Proteomes" id="UP000005442"/>
    </source>
</evidence>
<keyword evidence="6" id="KW-1185">Reference proteome</keyword>
<dbReference type="Pfam" id="PF18313">
    <property type="entry name" value="TLP1_add_C"/>
    <property type="match status" value="1"/>
</dbReference>
<dbReference type="STRING" id="710685.MycrhN_4854"/>
<evidence type="ECO:0000313" key="5">
    <source>
        <dbReference type="EMBL" id="AEV75335.1"/>
    </source>
</evidence>
<dbReference type="NCBIfam" id="NF006103">
    <property type="entry name" value="PRK08257.1-1"/>
    <property type="match status" value="1"/>
</dbReference>
<dbReference type="Gene3D" id="3.40.47.10">
    <property type="match status" value="1"/>
</dbReference>
<feature type="domain" description="Thiolase-like protein type 1 additional C-terminal" evidence="4">
    <location>
        <begin position="404"/>
        <end position="483"/>
    </location>
</feature>
<evidence type="ECO:0000256" key="3">
    <source>
        <dbReference type="ARBA" id="ARBA00023315"/>
    </source>
</evidence>
<dbReference type="AlphaFoldDB" id="G8RTG1"/>
<reference evidence="5 6" key="1">
    <citation type="submission" date="2011-12" db="EMBL/GenBank/DDBJ databases">
        <title>Complete sequence of Mycobacterium rhodesiae NBB3.</title>
        <authorList>
            <consortium name="US DOE Joint Genome Institute"/>
            <person name="Lucas S."/>
            <person name="Han J."/>
            <person name="Lapidus A."/>
            <person name="Cheng J.-F."/>
            <person name="Goodwin L."/>
            <person name="Pitluck S."/>
            <person name="Peters L."/>
            <person name="Mikhailova N."/>
            <person name="Gu W."/>
            <person name="Detter J.C."/>
            <person name="Han C."/>
            <person name="Tapia R."/>
            <person name="Land M."/>
            <person name="Hauser L."/>
            <person name="Kyrpides N."/>
            <person name="Ivanova N."/>
            <person name="Pagani I."/>
            <person name="Mattes T."/>
            <person name="Holmes A."/>
            <person name="Rutledge P."/>
            <person name="Paulsen I."/>
            <person name="Coleman N."/>
            <person name="Woyke T."/>
        </authorList>
    </citation>
    <scope>NUCLEOTIDE SEQUENCE [LARGE SCALE GENOMIC DNA]</scope>
    <source>
        <strain evidence="5 6">NBB3</strain>
    </source>
</reference>
<protein>
    <submittedName>
        <fullName evidence="5">Acetyl-CoA acetyltransferase</fullName>
    </submittedName>
</protein>
<dbReference type="SUPFAM" id="SSF53901">
    <property type="entry name" value="Thiolase-like"/>
    <property type="match status" value="2"/>
</dbReference>
<dbReference type="GO" id="GO:0016746">
    <property type="term" value="F:acyltransferase activity"/>
    <property type="evidence" value="ECO:0007669"/>
    <property type="project" value="UniProtKB-KW"/>
</dbReference>
<dbReference type="InterPro" id="IPR040771">
    <property type="entry name" value="TLP1_add_C"/>
</dbReference>
<dbReference type="InterPro" id="IPR016039">
    <property type="entry name" value="Thiolase-like"/>
</dbReference>
<evidence type="ECO:0000259" key="4">
    <source>
        <dbReference type="Pfam" id="PF18313"/>
    </source>
</evidence>
<dbReference type="Proteomes" id="UP000005442">
    <property type="component" value="Chromosome"/>
</dbReference>
<dbReference type="PANTHER" id="PTHR18919:SF139">
    <property type="entry name" value="THIOLASE-LIKE PROTEIN TYPE 1 ADDITIONAL C-TERMINAL DOMAIN-CONTAINING PROTEIN"/>
    <property type="match status" value="1"/>
</dbReference>
<dbReference type="OrthoDB" id="4470569at2"/>